<proteinExistence type="inferred from homology"/>
<reference evidence="12" key="1">
    <citation type="submission" date="2020-05" db="EMBL/GenBank/DDBJ databases">
        <authorList>
            <person name="Chiriac C."/>
            <person name="Salcher M."/>
            <person name="Ghai R."/>
            <person name="Kavagutti S V."/>
        </authorList>
    </citation>
    <scope>NUCLEOTIDE SEQUENCE</scope>
</reference>
<dbReference type="SUPFAM" id="SSF81321">
    <property type="entry name" value="Family A G protein-coupled receptor-like"/>
    <property type="match status" value="1"/>
</dbReference>
<feature type="transmembrane region" description="Helical" evidence="11">
    <location>
        <begin position="81"/>
        <end position="99"/>
    </location>
</feature>
<evidence type="ECO:0000256" key="5">
    <source>
        <dbReference type="ARBA" id="ARBA00022692"/>
    </source>
</evidence>
<evidence type="ECO:0000256" key="6">
    <source>
        <dbReference type="ARBA" id="ARBA00022925"/>
    </source>
</evidence>
<dbReference type="EMBL" id="CAFBQV010000070">
    <property type="protein sequence ID" value="CAB5063626.1"/>
    <property type="molecule type" value="Genomic_DNA"/>
</dbReference>
<dbReference type="GO" id="GO:0007602">
    <property type="term" value="P:phototransduction"/>
    <property type="evidence" value="ECO:0007669"/>
    <property type="project" value="UniProtKB-KW"/>
</dbReference>
<dbReference type="Pfam" id="PF01036">
    <property type="entry name" value="Bac_rhodopsin"/>
    <property type="match status" value="1"/>
</dbReference>
<dbReference type="GO" id="GO:0016020">
    <property type="term" value="C:membrane"/>
    <property type="evidence" value="ECO:0007669"/>
    <property type="project" value="UniProtKB-SubCell"/>
</dbReference>
<evidence type="ECO:0000256" key="11">
    <source>
        <dbReference type="SAM" id="Phobius"/>
    </source>
</evidence>
<feature type="transmembrane region" description="Helical" evidence="11">
    <location>
        <begin position="135"/>
        <end position="154"/>
    </location>
</feature>
<dbReference type="PANTHER" id="PTHR28286:SF2">
    <property type="entry name" value="BACTERIORHODOPSIN _OPSIN, NOPA (EUROFUNG)"/>
    <property type="match status" value="1"/>
</dbReference>
<dbReference type="SMART" id="SM01021">
    <property type="entry name" value="Bac_rhodopsin"/>
    <property type="match status" value="1"/>
</dbReference>
<evidence type="ECO:0000256" key="1">
    <source>
        <dbReference type="ARBA" id="ARBA00004141"/>
    </source>
</evidence>
<evidence type="ECO:0000256" key="7">
    <source>
        <dbReference type="ARBA" id="ARBA00022989"/>
    </source>
</evidence>
<name>A0A6J6MYC8_9ZZZZ</name>
<dbReference type="InterPro" id="IPR001425">
    <property type="entry name" value="Arc/bac/fun_rhodopsins"/>
</dbReference>
<keyword evidence="8" id="KW-0157">Chromophore</keyword>
<gene>
    <name evidence="12" type="ORF">UFOPK2292_01224</name>
    <name evidence="13" type="ORF">UFOPK4345_00574</name>
</gene>
<protein>
    <submittedName>
        <fullName evidence="12">Unannotated protein</fullName>
    </submittedName>
</protein>
<dbReference type="PROSITE" id="PS00950">
    <property type="entry name" value="BACTERIAL_OPSIN_1"/>
    <property type="match status" value="1"/>
</dbReference>
<evidence type="ECO:0000313" key="13">
    <source>
        <dbReference type="EMBL" id="CAB5063626.1"/>
    </source>
</evidence>
<feature type="transmembrane region" description="Helical" evidence="11">
    <location>
        <begin position="44"/>
        <end position="61"/>
    </location>
</feature>
<feature type="transmembrane region" description="Helical" evidence="11">
    <location>
        <begin position="106"/>
        <end position="123"/>
    </location>
</feature>
<keyword evidence="9 11" id="KW-0472">Membrane</keyword>
<evidence type="ECO:0000256" key="2">
    <source>
        <dbReference type="ARBA" id="ARBA00008130"/>
    </source>
</evidence>
<keyword evidence="10" id="KW-0675">Receptor</keyword>
<evidence type="ECO:0000256" key="3">
    <source>
        <dbReference type="ARBA" id="ARBA00022543"/>
    </source>
</evidence>
<feature type="transmembrane region" description="Helical" evidence="11">
    <location>
        <begin position="12"/>
        <end position="32"/>
    </location>
</feature>
<dbReference type="Gene3D" id="1.20.1070.10">
    <property type="entry name" value="Rhodopsin 7-helix transmembrane proteins"/>
    <property type="match status" value="1"/>
</dbReference>
<evidence type="ECO:0000256" key="4">
    <source>
        <dbReference type="ARBA" id="ARBA00022606"/>
    </source>
</evidence>
<dbReference type="GO" id="GO:0005216">
    <property type="term" value="F:monoatomic ion channel activity"/>
    <property type="evidence" value="ECO:0007669"/>
    <property type="project" value="InterPro"/>
</dbReference>
<keyword evidence="7 11" id="KW-1133">Transmembrane helix</keyword>
<evidence type="ECO:0000256" key="10">
    <source>
        <dbReference type="ARBA" id="ARBA00023170"/>
    </source>
</evidence>
<sequence length="249" mass="27163">MEVLTTSNDQLVYNAFSFAVAAMAISFVYYLVSRSRVSPAYRSAVTMSAMICGIAAYHYWRMFSNFSEKAPWNEGYRYADWLLTVPLLVAELVVVSGIAKEKAKGVTTKLAVAAILMIATGYPGETAKVGSNASIIWWVISMIFFVYILWTLFAGEVGQALKGQSGEIGKKLNNLRYILLITWSVYPIAYLLGDSESFLAKAIGLEPADSSTLIQVGYTIADVLAKPGYGLLILGIAIARSKAEGYKEA</sequence>
<dbReference type="PANTHER" id="PTHR28286">
    <property type="match status" value="1"/>
</dbReference>
<feature type="transmembrane region" description="Helical" evidence="11">
    <location>
        <begin position="213"/>
        <end position="239"/>
    </location>
</feature>
<dbReference type="GO" id="GO:0009881">
    <property type="term" value="F:photoreceptor activity"/>
    <property type="evidence" value="ECO:0007669"/>
    <property type="project" value="UniProtKB-KW"/>
</dbReference>
<keyword evidence="6" id="KW-0681">Retinal protein</keyword>
<keyword evidence="5 11" id="KW-0812">Transmembrane</keyword>
<dbReference type="EMBL" id="CAEZWU010000214">
    <property type="protein sequence ID" value="CAB4678018.1"/>
    <property type="molecule type" value="Genomic_DNA"/>
</dbReference>
<comment type="subcellular location">
    <subcellularLocation>
        <location evidence="1">Membrane</location>
        <topology evidence="1">Multi-pass membrane protein</topology>
    </subcellularLocation>
</comment>
<dbReference type="InterPro" id="IPR018229">
    <property type="entry name" value="Rhodopsin_retinal_BS"/>
</dbReference>
<evidence type="ECO:0000256" key="9">
    <source>
        <dbReference type="ARBA" id="ARBA00023136"/>
    </source>
</evidence>
<dbReference type="PRINTS" id="PR00251">
    <property type="entry name" value="BACTRLOPSIN"/>
</dbReference>
<keyword evidence="3" id="KW-0600">Photoreceptor protein</keyword>
<evidence type="ECO:0000313" key="12">
    <source>
        <dbReference type="EMBL" id="CAB4678018.1"/>
    </source>
</evidence>
<accession>A0A6J6MYC8</accession>
<evidence type="ECO:0000256" key="8">
    <source>
        <dbReference type="ARBA" id="ARBA00022991"/>
    </source>
</evidence>
<organism evidence="12">
    <name type="scientific">freshwater metagenome</name>
    <dbReference type="NCBI Taxonomy" id="449393"/>
    <lineage>
        <taxon>unclassified sequences</taxon>
        <taxon>metagenomes</taxon>
        <taxon>ecological metagenomes</taxon>
    </lineage>
</organism>
<feature type="transmembrane region" description="Helical" evidence="11">
    <location>
        <begin position="175"/>
        <end position="193"/>
    </location>
</feature>
<keyword evidence="4" id="KW-0716">Sensory transduction</keyword>
<comment type="similarity">
    <text evidence="2">Belongs to the archaeal/bacterial/fungal opsin family.</text>
</comment>
<dbReference type="AlphaFoldDB" id="A0A6J6MYC8"/>